<keyword evidence="6" id="KW-0653">Protein transport</keyword>
<dbReference type="InterPro" id="IPR001683">
    <property type="entry name" value="PX_dom"/>
</dbReference>
<evidence type="ECO:0000256" key="5">
    <source>
        <dbReference type="ARBA" id="ARBA00022753"/>
    </source>
</evidence>
<evidence type="ECO:0000256" key="11">
    <source>
        <dbReference type="SAM" id="MobiDB-lite"/>
    </source>
</evidence>
<keyword evidence="5" id="KW-0967">Endosome</keyword>
<feature type="coiled-coil region" evidence="10">
    <location>
        <begin position="392"/>
        <end position="550"/>
    </location>
</feature>
<name>A0A1J7H8A1_LUPAN</name>
<dbReference type="EMBL" id="CM007366">
    <property type="protein sequence ID" value="OIW09064.1"/>
    <property type="molecule type" value="Genomic_DNA"/>
</dbReference>
<evidence type="ECO:0000256" key="6">
    <source>
        <dbReference type="ARBA" id="ARBA00022927"/>
    </source>
</evidence>
<feature type="domain" description="PX" evidence="12">
    <location>
        <begin position="98"/>
        <end position="215"/>
    </location>
</feature>
<feature type="compositionally biased region" description="Low complexity" evidence="11">
    <location>
        <begin position="324"/>
        <end position="335"/>
    </location>
</feature>
<evidence type="ECO:0000256" key="10">
    <source>
        <dbReference type="SAM" id="Coils"/>
    </source>
</evidence>
<dbReference type="GO" id="GO:0005829">
    <property type="term" value="C:cytosol"/>
    <property type="evidence" value="ECO:0007669"/>
    <property type="project" value="UniProtKB-SubCell"/>
</dbReference>
<dbReference type="PANTHER" id="PTHR46856:SF3">
    <property type="entry name" value="PX DOMAIN-CONTAINING PROTEIN EREX"/>
    <property type="match status" value="1"/>
</dbReference>
<sequence>MNPYYGQDMSLIDLNFNYNTYSYADPIINPFSHPRSFHNDIILHHVPNDTVLPNPSTPKHRHDGTSPLPLGMDWSLPPRKWDGRNSVWPNDSHTGWSFCVILPSWVDVPQSIDSDPVVFYRVQVAVQSPQGITTSRVILRRFNDFLKLFSDLKNEFPMKKLPPAPPRKILRIKSHTLLEERRCLLANWMEKLLSDIDVSRSAPAAIFLELEAAARSAFHDMNQHISDETSAFQGNSRGSVAASNSGNDTPSEDQNMENSTAVSDKDFIYEDISSDNITGNNVDAIALRLDGSEFTPGVHDYKLNDNVKRLSMESNKSDLSSLRNSETSNSAATTSIHGDTYDLPRSHEPSRNSDLLVTFSSDERPKLNRILNSQQQRVTTAKTDVEDLIARLDQEMAARQNLMTMVKDLEAELETTRVKCRENVQQAVLTEKERFTQMQWDMEELGRKCLEMEMKLKSEEDERLLAESTKESVIQEKQMLQHELDAAREKLEHLQKNHDEFETKSKMDMKLLIKEVKTLRSSQLELKQQLDELMKEKLDVESLLQKEKQRMELSHNVNSKLLHECAILQKRLQECSVNFLVEEEDKLTVDTSASDAFDLLATSDNQIGLLLAEAQLLAQDVESDDVVVDETRNMTKGDEDTTYDELRKMLTHMFVDNASLRKQINSVIRCALNSNIKSEQDNGEETHLEKTVEASS</sequence>
<evidence type="ECO:0000256" key="1">
    <source>
        <dbReference type="ARBA" id="ARBA00004481"/>
    </source>
</evidence>
<dbReference type="InterPro" id="IPR044588">
    <property type="entry name" value="EREX-like"/>
</dbReference>
<dbReference type="Proteomes" id="UP000188354">
    <property type="component" value="Chromosome LG06"/>
</dbReference>
<dbReference type="GO" id="GO:0010008">
    <property type="term" value="C:endosome membrane"/>
    <property type="evidence" value="ECO:0007669"/>
    <property type="project" value="UniProtKB-SubCell"/>
</dbReference>
<proteinExistence type="predicted"/>
<evidence type="ECO:0000256" key="7">
    <source>
        <dbReference type="ARBA" id="ARBA00023054"/>
    </source>
</evidence>
<evidence type="ECO:0000259" key="12">
    <source>
        <dbReference type="PROSITE" id="PS50195"/>
    </source>
</evidence>
<reference evidence="13 14" key="1">
    <citation type="journal article" date="2017" name="Plant Biotechnol. J.">
        <title>A comprehensive draft genome sequence for lupin (Lupinus angustifolius), an emerging health food: insights into plant-microbe interactions and legume evolution.</title>
        <authorList>
            <person name="Hane J.K."/>
            <person name="Ming Y."/>
            <person name="Kamphuis L.G."/>
            <person name="Nelson M.N."/>
            <person name="Garg G."/>
            <person name="Atkins C.A."/>
            <person name="Bayer P.E."/>
            <person name="Bravo A."/>
            <person name="Bringans S."/>
            <person name="Cannon S."/>
            <person name="Edwards D."/>
            <person name="Foley R."/>
            <person name="Gao L.L."/>
            <person name="Harrison M.J."/>
            <person name="Huang W."/>
            <person name="Hurgobin B."/>
            <person name="Li S."/>
            <person name="Liu C.W."/>
            <person name="McGrath A."/>
            <person name="Morahan G."/>
            <person name="Murray J."/>
            <person name="Weller J."/>
            <person name="Jian J."/>
            <person name="Singh K.B."/>
        </authorList>
    </citation>
    <scope>NUCLEOTIDE SEQUENCE [LARGE SCALE GENOMIC DNA]</scope>
    <source>
        <strain evidence="14">cv. Tanjil</strain>
        <tissue evidence="13">Whole plant</tissue>
    </source>
</reference>
<dbReference type="SMART" id="SM00312">
    <property type="entry name" value="PX"/>
    <property type="match status" value="1"/>
</dbReference>
<keyword evidence="14" id="KW-1185">Reference proteome</keyword>
<comment type="function">
    <text evidence="9">Acts as an effector of RABF2A and RABF2B. Involved in vacuolar transport of storage proteins. Regulates membrane trafficking to protein storage vacuoles (PSVs). Binds specifically to phosphatidylinositol 3-monophosphate (PtdIns3P).</text>
</comment>
<dbReference type="InterPro" id="IPR036871">
    <property type="entry name" value="PX_dom_sf"/>
</dbReference>
<dbReference type="Gene3D" id="3.30.1520.10">
    <property type="entry name" value="Phox-like domain"/>
    <property type="match status" value="1"/>
</dbReference>
<feature type="region of interest" description="Disordered" evidence="11">
    <location>
        <begin position="230"/>
        <end position="262"/>
    </location>
</feature>
<feature type="compositionally biased region" description="Polar residues" evidence="11">
    <location>
        <begin position="314"/>
        <end position="323"/>
    </location>
</feature>
<organism evidence="13 14">
    <name type="scientific">Lupinus angustifolius</name>
    <name type="common">Narrow-leaved blue lupine</name>
    <dbReference type="NCBI Taxonomy" id="3871"/>
    <lineage>
        <taxon>Eukaryota</taxon>
        <taxon>Viridiplantae</taxon>
        <taxon>Streptophyta</taxon>
        <taxon>Embryophyta</taxon>
        <taxon>Tracheophyta</taxon>
        <taxon>Spermatophyta</taxon>
        <taxon>Magnoliopsida</taxon>
        <taxon>eudicotyledons</taxon>
        <taxon>Gunneridae</taxon>
        <taxon>Pentapetalae</taxon>
        <taxon>rosids</taxon>
        <taxon>fabids</taxon>
        <taxon>Fabales</taxon>
        <taxon>Fabaceae</taxon>
        <taxon>Papilionoideae</taxon>
        <taxon>50 kb inversion clade</taxon>
        <taxon>genistoids sensu lato</taxon>
        <taxon>core genistoids</taxon>
        <taxon>Genisteae</taxon>
        <taxon>Lupinus</taxon>
    </lineage>
</organism>
<keyword evidence="3" id="KW-0813">Transport</keyword>
<dbReference type="FunFam" id="3.30.1520.10:FF:000060">
    <property type="entry name" value="Phox (PX) domain-containing protein"/>
    <property type="match status" value="1"/>
</dbReference>
<feature type="compositionally biased region" description="Polar residues" evidence="11">
    <location>
        <begin position="230"/>
        <end position="249"/>
    </location>
</feature>
<dbReference type="SUPFAM" id="SSF64268">
    <property type="entry name" value="PX domain"/>
    <property type="match status" value="1"/>
</dbReference>
<dbReference type="PANTHER" id="PTHR46856">
    <property type="entry name" value="PX DOMAIN-CONTAINING PROTEIN EREL1-RELATED"/>
    <property type="match status" value="1"/>
</dbReference>
<evidence type="ECO:0000256" key="3">
    <source>
        <dbReference type="ARBA" id="ARBA00022448"/>
    </source>
</evidence>
<accession>A0A1J7H8A1</accession>
<dbReference type="Gramene" id="OIW09064">
    <property type="protein sequence ID" value="OIW09064"/>
    <property type="gene ID" value="TanjilG_16291"/>
</dbReference>
<evidence type="ECO:0000256" key="4">
    <source>
        <dbReference type="ARBA" id="ARBA00022490"/>
    </source>
</evidence>
<evidence type="ECO:0000256" key="8">
    <source>
        <dbReference type="ARBA" id="ARBA00023136"/>
    </source>
</evidence>
<evidence type="ECO:0000313" key="14">
    <source>
        <dbReference type="Proteomes" id="UP000188354"/>
    </source>
</evidence>
<evidence type="ECO:0000313" key="13">
    <source>
        <dbReference type="EMBL" id="OIW09064.1"/>
    </source>
</evidence>
<dbReference type="Pfam" id="PF00787">
    <property type="entry name" value="PX"/>
    <property type="match status" value="1"/>
</dbReference>
<dbReference type="AlphaFoldDB" id="A0A1J7H8A1"/>
<keyword evidence="8" id="KW-0472">Membrane</keyword>
<evidence type="ECO:0000256" key="9">
    <source>
        <dbReference type="ARBA" id="ARBA00055681"/>
    </source>
</evidence>
<keyword evidence="4" id="KW-0963">Cytoplasm</keyword>
<feature type="region of interest" description="Disordered" evidence="11">
    <location>
        <begin position="314"/>
        <end position="353"/>
    </location>
</feature>
<dbReference type="OMA" id="LHECAIL"/>
<feature type="compositionally biased region" description="Basic and acidic residues" evidence="11">
    <location>
        <begin position="339"/>
        <end position="351"/>
    </location>
</feature>
<dbReference type="STRING" id="3871.A0A1J7H8A1"/>
<comment type="subcellular location">
    <subcellularLocation>
        <location evidence="2">Cytoplasm</location>
        <location evidence="2">Cytosol</location>
    </subcellularLocation>
    <subcellularLocation>
        <location evidence="1">Endosome membrane</location>
        <topology evidence="1">Peripheral membrane protein</topology>
    </subcellularLocation>
</comment>
<dbReference type="GO" id="GO:0035091">
    <property type="term" value="F:phosphatidylinositol binding"/>
    <property type="evidence" value="ECO:0007669"/>
    <property type="project" value="InterPro"/>
</dbReference>
<protein>
    <recommendedName>
        <fullName evidence="12">PX domain-containing protein</fullName>
    </recommendedName>
</protein>
<gene>
    <name evidence="13" type="ORF">TanjilG_16291</name>
</gene>
<keyword evidence="7 10" id="KW-0175">Coiled coil</keyword>
<dbReference type="PROSITE" id="PS50195">
    <property type="entry name" value="PX"/>
    <property type="match status" value="1"/>
</dbReference>
<evidence type="ECO:0000256" key="2">
    <source>
        <dbReference type="ARBA" id="ARBA00004514"/>
    </source>
</evidence>
<dbReference type="GO" id="GO:0015031">
    <property type="term" value="P:protein transport"/>
    <property type="evidence" value="ECO:0007669"/>
    <property type="project" value="UniProtKB-KW"/>
</dbReference>